<dbReference type="NCBIfam" id="TIGR02866">
    <property type="entry name" value="CoxB"/>
    <property type="match status" value="1"/>
</dbReference>
<feature type="transmembrane region" description="Helical" evidence="16">
    <location>
        <begin position="46"/>
        <end position="70"/>
    </location>
</feature>
<dbReference type="EC" id="7.1.1.9" evidence="14"/>
<evidence type="ECO:0000256" key="15">
    <source>
        <dbReference type="SAM" id="MobiDB-lite"/>
    </source>
</evidence>
<evidence type="ECO:0000313" key="19">
    <source>
        <dbReference type="EMBL" id="OGG03518.1"/>
    </source>
</evidence>
<dbReference type="InterPro" id="IPR014222">
    <property type="entry name" value="Cyt_c_oxidase_su2"/>
</dbReference>
<evidence type="ECO:0000256" key="13">
    <source>
        <dbReference type="RuleBase" id="RU000456"/>
    </source>
</evidence>
<dbReference type="GO" id="GO:0016491">
    <property type="term" value="F:oxidoreductase activity"/>
    <property type="evidence" value="ECO:0007669"/>
    <property type="project" value="InterPro"/>
</dbReference>
<dbReference type="PANTHER" id="PTHR22888">
    <property type="entry name" value="CYTOCHROME C OXIDASE, SUBUNIT II"/>
    <property type="match status" value="1"/>
</dbReference>
<dbReference type="InterPro" id="IPR002429">
    <property type="entry name" value="CcO_II-like_C"/>
</dbReference>
<dbReference type="PROSITE" id="PS00078">
    <property type="entry name" value="COX2"/>
    <property type="match status" value="1"/>
</dbReference>
<dbReference type="InterPro" id="IPR011759">
    <property type="entry name" value="Cyt_c_oxidase_su2_TM_dom"/>
</dbReference>
<dbReference type="PANTHER" id="PTHR22888:SF9">
    <property type="entry name" value="CYTOCHROME C OXIDASE SUBUNIT 2"/>
    <property type="match status" value="1"/>
</dbReference>
<evidence type="ECO:0000256" key="11">
    <source>
        <dbReference type="ARBA" id="ARBA00023136"/>
    </source>
</evidence>
<comment type="function">
    <text evidence="12 14">Subunits I and II form the functional core of the enzyme complex. Electrons originating in cytochrome c are transferred via heme a and Cu(A) to the binuclear center formed by heme a3 and Cu(B).</text>
</comment>
<keyword evidence="7" id="KW-1278">Translocase</keyword>
<dbReference type="PRINTS" id="PR01166">
    <property type="entry name" value="CYCOXIDASEII"/>
</dbReference>
<feature type="region of interest" description="Disordered" evidence="15">
    <location>
        <begin position="236"/>
        <end position="256"/>
    </location>
</feature>
<name>A0A1F5YTI4_9BACT</name>
<dbReference type="PROSITE" id="PS50857">
    <property type="entry name" value="COX2_CUA"/>
    <property type="match status" value="1"/>
</dbReference>
<reference evidence="19 20" key="1">
    <citation type="journal article" date="2016" name="Nat. Commun.">
        <title>Thousands of microbial genomes shed light on interconnected biogeochemical processes in an aquifer system.</title>
        <authorList>
            <person name="Anantharaman K."/>
            <person name="Brown C.T."/>
            <person name="Hug L.A."/>
            <person name="Sharon I."/>
            <person name="Castelle C.J."/>
            <person name="Probst A.J."/>
            <person name="Thomas B.C."/>
            <person name="Singh A."/>
            <person name="Wilkins M.J."/>
            <person name="Karaoz U."/>
            <person name="Brodie E.L."/>
            <person name="Williams K.H."/>
            <person name="Hubbard S.S."/>
            <person name="Banfield J.F."/>
        </authorList>
    </citation>
    <scope>NUCLEOTIDE SEQUENCE [LARGE SCALE GENOMIC DNA]</scope>
</reference>
<evidence type="ECO:0000256" key="6">
    <source>
        <dbReference type="ARBA" id="ARBA00022723"/>
    </source>
</evidence>
<keyword evidence="9 16" id="KW-1133">Transmembrane helix</keyword>
<dbReference type="InterPro" id="IPR001505">
    <property type="entry name" value="Copper_CuA"/>
</dbReference>
<comment type="catalytic activity">
    <reaction evidence="14">
        <text>4 Fe(II)-[cytochrome c] + O2 + 8 H(+)(in) = 4 Fe(III)-[cytochrome c] + 2 H2O + 4 H(+)(out)</text>
        <dbReference type="Rhea" id="RHEA:11436"/>
        <dbReference type="Rhea" id="RHEA-COMP:10350"/>
        <dbReference type="Rhea" id="RHEA-COMP:14399"/>
        <dbReference type="ChEBI" id="CHEBI:15377"/>
        <dbReference type="ChEBI" id="CHEBI:15378"/>
        <dbReference type="ChEBI" id="CHEBI:15379"/>
        <dbReference type="ChEBI" id="CHEBI:29033"/>
        <dbReference type="ChEBI" id="CHEBI:29034"/>
        <dbReference type="EC" id="7.1.1.9"/>
    </reaction>
</comment>
<dbReference type="GO" id="GO:0005507">
    <property type="term" value="F:copper ion binding"/>
    <property type="evidence" value="ECO:0007669"/>
    <property type="project" value="InterPro"/>
</dbReference>
<dbReference type="SUPFAM" id="SSF81464">
    <property type="entry name" value="Cytochrome c oxidase subunit II-like, transmembrane region"/>
    <property type="match status" value="1"/>
</dbReference>
<evidence type="ECO:0000256" key="5">
    <source>
        <dbReference type="ARBA" id="ARBA00022692"/>
    </source>
</evidence>
<keyword evidence="10 14" id="KW-0186">Copper</keyword>
<comment type="caution">
    <text evidence="19">The sequence shown here is derived from an EMBL/GenBank/DDBJ whole genome shotgun (WGS) entry which is preliminary data.</text>
</comment>
<feature type="domain" description="Cytochrome oxidase subunit II transmembrane region profile" evidence="18">
    <location>
        <begin position="24"/>
        <end position="119"/>
    </location>
</feature>
<dbReference type="GO" id="GO:0042773">
    <property type="term" value="P:ATP synthesis coupled electron transport"/>
    <property type="evidence" value="ECO:0007669"/>
    <property type="project" value="TreeGrafter"/>
</dbReference>
<dbReference type="STRING" id="1817867.A3F83_09180"/>
<evidence type="ECO:0000313" key="20">
    <source>
        <dbReference type="Proteomes" id="UP000179129"/>
    </source>
</evidence>
<accession>A0A1F5YTI4</accession>
<sequence length="256" mass="28781">MKTKSIFLFLGLAALFLSGCSGGHPGDITNWLQNPATPLAHEVRHSFYFTLYLILPFLFIAEGLLIYVILRFRKKPGREPAKFHDNPKLEIAWTIAPAITLVFVAVSTYGLIGRINYSPESDMQVEVTAQRFLWKYHYPEYGITISEQPLVVPEDKVITLLGTSVDVIHSWWVPAFGIKRDLLPGRIVETWFKAVKGNYKGQCAELCGPLHAEMLIDVSVVSQEEFEQWVKQKLAEKNAPADSTNNLQTSGSAETK</sequence>
<evidence type="ECO:0000259" key="18">
    <source>
        <dbReference type="PROSITE" id="PS50999"/>
    </source>
</evidence>
<evidence type="ECO:0000259" key="17">
    <source>
        <dbReference type="PROSITE" id="PS50857"/>
    </source>
</evidence>
<evidence type="ECO:0000256" key="4">
    <source>
        <dbReference type="ARBA" id="ARBA00022660"/>
    </source>
</evidence>
<dbReference type="PROSITE" id="PS51257">
    <property type="entry name" value="PROKAR_LIPOPROTEIN"/>
    <property type="match status" value="1"/>
</dbReference>
<dbReference type="GO" id="GO:0004129">
    <property type="term" value="F:cytochrome-c oxidase activity"/>
    <property type="evidence" value="ECO:0007669"/>
    <property type="project" value="UniProtKB-EC"/>
</dbReference>
<keyword evidence="4 13" id="KW-0679">Respiratory chain</keyword>
<dbReference type="AlphaFoldDB" id="A0A1F5YTI4"/>
<keyword evidence="3 13" id="KW-0813">Transport</keyword>
<gene>
    <name evidence="19" type="ORF">A3F83_09180</name>
</gene>
<dbReference type="Pfam" id="PF00116">
    <property type="entry name" value="COX2"/>
    <property type="match status" value="1"/>
</dbReference>
<dbReference type="PROSITE" id="PS50999">
    <property type="entry name" value="COX2_TM"/>
    <property type="match status" value="1"/>
</dbReference>
<evidence type="ECO:0000256" key="3">
    <source>
        <dbReference type="ARBA" id="ARBA00022448"/>
    </source>
</evidence>
<feature type="domain" description="Cytochrome oxidase subunit II copper A binding" evidence="17">
    <location>
        <begin position="120"/>
        <end position="232"/>
    </location>
</feature>
<dbReference type="SUPFAM" id="SSF49503">
    <property type="entry name" value="Cupredoxins"/>
    <property type="match status" value="1"/>
</dbReference>
<proteinExistence type="inferred from homology"/>
<comment type="subcellular location">
    <subcellularLocation>
        <location evidence="13">Cell membrane</location>
        <topology evidence="13">Multi-pass membrane protein</topology>
    </subcellularLocation>
    <subcellularLocation>
        <location evidence="1">Membrane</location>
        <topology evidence="1">Multi-pass membrane protein</topology>
    </subcellularLocation>
</comment>
<evidence type="ECO:0000256" key="16">
    <source>
        <dbReference type="SAM" id="Phobius"/>
    </source>
</evidence>
<dbReference type="Proteomes" id="UP000179129">
    <property type="component" value="Unassembled WGS sequence"/>
</dbReference>
<evidence type="ECO:0000256" key="14">
    <source>
        <dbReference type="RuleBase" id="RU004024"/>
    </source>
</evidence>
<organism evidence="19 20">
    <name type="scientific">Candidatus Glassbacteria bacterium RIFCSPLOWO2_12_FULL_58_11</name>
    <dbReference type="NCBI Taxonomy" id="1817867"/>
    <lineage>
        <taxon>Bacteria</taxon>
        <taxon>Candidatus Glassiibacteriota</taxon>
    </lineage>
</organism>
<dbReference type="EMBL" id="MFIX01000140">
    <property type="protein sequence ID" value="OGG03518.1"/>
    <property type="molecule type" value="Genomic_DNA"/>
</dbReference>
<dbReference type="Gene3D" id="1.10.287.90">
    <property type="match status" value="1"/>
</dbReference>
<feature type="transmembrane region" description="Helical" evidence="16">
    <location>
        <begin position="91"/>
        <end position="112"/>
    </location>
</feature>
<comment type="cofactor">
    <cofactor evidence="14">
        <name>Cu cation</name>
        <dbReference type="ChEBI" id="CHEBI:23378"/>
    </cofactor>
    <text evidence="14">Binds a copper A center.</text>
</comment>
<evidence type="ECO:0000256" key="1">
    <source>
        <dbReference type="ARBA" id="ARBA00004141"/>
    </source>
</evidence>
<evidence type="ECO:0000256" key="12">
    <source>
        <dbReference type="ARBA" id="ARBA00024688"/>
    </source>
</evidence>
<dbReference type="Gene3D" id="2.60.40.420">
    <property type="entry name" value="Cupredoxins - blue copper proteins"/>
    <property type="match status" value="1"/>
</dbReference>
<evidence type="ECO:0000256" key="10">
    <source>
        <dbReference type="ARBA" id="ARBA00023008"/>
    </source>
</evidence>
<evidence type="ECO:0000256" key="7">
    <source>
        <dbReference type="ARBA" id="ARBA00022967"/>
    </source>
</evidence>
<dbReference type="InterPro" id="IPR036257">
    <property type="entry name" value="Cyt_c_oxidase_su2_TM_sf"/>
</dbReference>
<protein>
    <recommendedName>
        <fullName evidence="14">Cytochrome c oxidase subunit 2</fullName>
        <ecNumber evidence="14">7.1.1.9</ecNumber>
    </recommendedName>
</protein>
<dbReference type="InterPro" id="IPR008972">
    <property type="entry name" value="Cupredoxin"/>
</dbReference>
<dbReference type="Pfam" id="PF02790">
    <property type="entry name" value="COX2_TM"/>
    <property type="match status" value="1"/>
</dbReference>
<evidence type="ECO:0000256" key="8">
    <source>
        <dbReference type="ARBA" id="ARBA00022982"/>
    </source>
</evidence>
<comment type="similarity">
    <text evidence="2 13">Belongs to the cytochrome c oxidase subunit 2 family.</text>
</comment>
<keyword evidence="5 13" id="KW-0812">Transmembrane</keyword>
<dbReference type="GO" id="GO:0005886">
    <property type="term" value="C:plasma membrane"/>
    <property type="evidence" value="ECO:0007669"/>
    <property type="project" value="UniProtKB-SubCell"/>
</dbReference>
<keyword evidence="11 16" id="KW-0472">Membrane</keyword>
<keyword evidence="6 14" id="KW-0479">Metal-binding</keyword>
<keyword evidence="8 13" id="KW-0249">Electron transport</keyword>
<feature type="compositionally biased region" description="Polar residues" evidence="15">
    <location>
        <begin position="241"/>
        <end position="256"/>
    </location>
</feature>
<dbReference type="InterPro" id="IPR045187">
    <property type="entry name" value="CcO_II"/>
</dbReference>
<evidence type="ECO:0000256" key="9">
    <source>
        <dbReference type="ARBA" id="ARBA00022989"/>
    </source>
</evidence>
<evidence type="ECO:0000256" key="2">
    <source>
        <dbReference type="ARBA" id="ARBA00007866"/>
    </source>
</evidence>